<reference evidence="1 2" key="1">
    <citation type="journal article" date="2015" name="Genome Biol. Evol.">
        <title>The genome of winter moth (Operophtera brumata) provides a genomic perspective on sexual dimorphism and phenology.</title>
        <authorList>
            <person name="Derks M.F."/>
            <person name="Smit S."/>
            <person name="Salis L."/>
            <person name="Schijlen E."/>
            <person name="Bossers A."/>
            <person name="Mateman C."/>
            <person name="Pijl A.S."/>
            <person name="de Ridder D."/>
            <person name="Groenen M.A."/>
            <person name="Visser M.E."/>
            <person name="Megens H.J."/>
        </authorList>
    </citation>
    <scope>NUCLEOTIDE SEQUENCE [LARGE SCALE GENOMIC DNA]</scope>
    <source>
        <strain evidence="1">WM2013NL</strain>
        <tissue evidence="1">Head and thorax</tissue>
    </source>
</reference>
<organism evidence="1 2">
    <name type="scientific">Operophtera brumata</name>
    <name type="common">Winter moth</name>
    <name type="synonym">Phalaena brumata</name>
    <dbReference type="NCBI Taxonomy" id="104452"/>
    <lineage>
        <taxon>Eukaryota</taxon>
        <taxon>Metazoa</taxon>
        <taxon>Ecdysozoa</taxon>
        <taxon>Arthropoda</taxon>
        <taxon>Hexapoda</taxon>
        <taxon>Insecta</taxon>
        <taxon>Pterygota</taxon>
        <taxon>Neoptera</taxon>
        <taxon>Endopterygota</taxon>
        <taxon>Lepidoptera</taxon>
        <taxon>Glossata</taxon>
        <taxon>Ditrysia</taxon>
        <taxon>Geometroidea</taxon>
        <taxon>Geometridae</taxon>
        <taxon>Larentiinae</taxon>
        <taxon>Operophtera</taxon>
    </lineage>
</organism>
<dbReference type="EMBL" id="JTDY01005028">
    <property type="protein sequence ID" value="KOB67459.1"/>
    <property type="molecule type" value="Genomic_DNA"/>
</dbReference>
<name>A0A0L7KWM8_OPEBR</name>
<sequence length="197" mass="23835">MADEQRIKEQILARRRQREKIRYQLIKNDPVKFAEWQEKERLKYLRKKEKGRVKPTSSMTADELNLARERSRKNVAAYRNRQRKLKSVIDNFVKENYLVDDIKEEDYHKISHQNRYITDYDYEFIPSQRGNKLLMWRKYTYIQDHKKLRYYCSKQQKGCKARLKLGVDGNIESATGEHWHLPPAYMRTATGLMVKMS</sequence>
<accession>A0A0L7KWM8</accession>
<gene>
    <name evidence="1" type="ORF">OBRU01_20136</name>
</gene>
<comment type="caution">
    <text evidence="1">The sequence shown here is derived from an EMBL/GenBank/DDBJ whole genome shotgun (WGS) entry which is preliminary data.</text>
</comment>
<protein>
    <submittedName>
        <fullName evidence="1">Modifier of mdg4</fullName>
    </submittedName>
</protein>
<dbReference type="AlphaFoldDB" id="A0A0L7KWM8"/>
<dbReference type="Gene3D" id="2.20.25.240">
    <property type="match status" value="1"/>
</dbReference>
<dbReference type="Proteomes" id="UP000037510">
    <property type="component" value="Unassembled WGS sequence"/>
</dbReference>
<evidence type="ECO:0000313" key="2">
    <source>
        <dbReference type="Proteomes" id="UP000037510"/>
    </source>
</evidence>
<keyword evidence="2" id="KW-1185">Reference proteome</keyword>
<evidence type="ECO:0000313" key="1">
    <source>
        <dbReference type="EMBL" id="KOB67459.1"/>
    </source>
</evidence>
<proteinExistence type="predicted"/>